<gene>
    <name evidence="1" type="ORF">PC129_g25260</name>
</gene>
<sequence length="54" mass="5869">MTLVDLDVFSDRGIIGVVEQIKSIFFGFIVMELSDGLAVARELILKIISGVSRG</sequence>
<dbReference type="AlphaFoldDB" id="A0A8T1GTI0"/>
<organism evidence="1 2">
    <name type="scientific">Phytophthora cactorum</name>
    <dbReference type="NCBI Taxonomy" id="29920"/>
    <lineage>
        <taxon>Eukaryota</taxon>
        <taxon>Sar</taxon>
        <taxon>Stramenopiles</taxon>
        <taxon>Oomycota</taxon>
        <taxon>Peronosporomycetes</taxon>
        <taxon>Peronosporales</taxon>
        <taxon>Peronosporaceae</taxon>
        <taxon>Phytophthora</taxon>
    </lineage>
</organism>
<protein>
    <submittedName>
        <fullName evidence="1">Uncharacterized protein</fullName>
    </submittedName>
</protein>
<reference evidence="1" key="1">
    <citation type="submission" date="2018-05" db="EMBL/GenBank/DDBJ databases">
        <title>Effector identification in a new, highly contiguous assembly of the strawberry crown rot pathogen Phytophthora cactorum.</title>
        <authorList>
            <person name="Armitage A.D."/>
            <person name="Nellist C.F."/>
            <person name="Bates H."/>
            <person name="Vickerstaff R.J."/>
            <person name="Harrison R.J."/>
        </authorList>
    </citation>
    <scope>NUCLEOTIDE SEQUENCE</scope>
    <source>
        <strain evidence="1">P421</strain>
    </source>
</reference>
<accession>A0A8T1GTI0</accession>
<proteinExistence type="predicted"/>
<dbReference type="EMBL" id="RCMV01005457">
    <property type="protein sequence ID" value="KAG3186568.1"/>
    <property type="molecule type" value="Genomic_DNA"/>
</dbReference>
<evidence type="ECO:0000313" key="2">
    <source>
        <dbReference type="Proteomes" id="UP000760860"/>
    </source>
</evidence>
<dbReference type="Proteomes" id="UP000760860">
    <property type="component" value="Unassembled WGS sequence"/>
</dbReference>
<evidence type="ECO:0000313" key="1">
    <source>
        <dbReference type="EMBL" id="KAG3186568.1"/>
    </source>
</evidence>
<feature type="non-terminal residue" evidence="1">
    <location>
        <position position="54"/>
    </location>
</feature>
<name>A0A8T1GTI0_9STRA</name>
<comment type="caution">
    <text evidence="1">The sequence shown here is derived from an EMBL/GenBank/DDBJ whole genome shotgun (WGS) entry which is preliminary data.</text>
</comment>